<evidence type="ECO:0000313" key="2">
    <source>
        <dbReference type="Proteomes" id="UP000006253"/>
    </source>
</evidence>
<sequence>MTFSLQIEEAVLEQRRATDEITKTIMSISDGTQEIASGADDLTSFSGNIHGQARNLGQLIGKFKTH</sequence>
<accession>A0A0E2AYG1</accession>
<dbReference type="EMBL" id="AHMY02000064">
    <property type="protein sequence ID" value="EKO13999.1"/>
    <property type="molecule type" value="Genomic_DNA"/>
</dbReference>
<evidence type="ECO:0000313" key="1">
    <source>
        <dbReference type="EMBL" id="EKO13999.1"/>
    </source>
</evidence>
<evidence type="ECO:0008006" key="3">
    <source>
        <dbReference type="Google" id="ProtNLM"/>
    </source>
</evidence>
<dbReference type="Gene3D" id="1.10.287.950">
    <property type="entry name" value="Methyl-accepting chemotaxis protein"/>
    <property type="match status" value="1"/>
</dbReference>
<protein>
    <recommendedName>
        <fullName evidence="3">Methyl-accepting chemotaxis protein signaling domain protein</fullName>
    </recommendedName>
</protein>
<gene>
    <name evidence="1" type="ORF">LEP1GSC081_0005</name>
</gene>
<reference evidence="1 2" key="1">
    <citation type="submission" date="2012-10" db="EMBL/GenBank/DDBJ databases">
        <authorList>
            <person name="Harkins D.M."/>
            <person name="Durkin A.S."/>
            <person name="Brinkac L.M."/>
            <person name="Selengut J.D."/>
            <person name="Sanka R."/>
            <person name="DePew J."/>
            <person name="Purushe J."/>
            <person name="Peacock S.J."/>
            <person name="Thaipadungpanit J."/>
            <person name="Wuthiekanun V.W."/>
            <person name="Day N.P."/>
            <person name="Vinetz J.M."/>
            <person name="Sutton G.G."/>
            <person name="Nelson W.C."/>
            <person name="Fouts D.E."/>
        </authorList>
    </citation>
    <scope>NUCLEOTIDE SEQUENCE [LARGE SCALE GENOMIC DNA]</scope>
    <source>
        <strain evidence="1 2">H1</strain>
    </source>
</reference>
<name>A0A0E2AYG1_9LEPT</name>
<dbReference type="SUPFAM" id="SSF58104">
    <property type="entry name" value="Methyl-accepting chemotaxis protein (MCP) signaling domain"/>
    <property type="match status" value="1"/>
</dbReference>
<comment type="caution">
    <text evidence="1">The sequence shown here is derived from an EMBL/GenBank/DDBJ whole genome shotgun (WGS) entry which is preliminary data.</text>
</comment>
<proteinExistence type="predicted"/>
<dbReference type="Proteomes" id="UP000006253">
    <property type="component" value="Unassembled WGS sequence"/>
</dbReference>
<organism evidence="1 2">
    <name type="scientific">Leptospira kirschneri str. H1</name>
    <dbReference type="NCBI Taxonomy" id="1049966"/>
    <lineage>
        <taxon>Bacteria</taxon>
        <taxon>Pseudomonadati</taxon>
        <taxon>Spirochaetota</taxon>
        <taxon>Spirochaetia</taxon>
        <taxon>Leptospirales</taxon>
        <taxon>Leptospiraceae</taxon>
        <taxon>Leptospira</taxon>
    </lineage>
</organism>
<dbReference type="AlphaFoldDB" id="A0A0E2AYG1"/>